<keyword evidence="4" id="KW-0786">Thiamine pyrophosphate</keyword>
<dbReference type="PANTHER" id="PTHR18968">
    <property type="entry name" value="THIAMINE PYROPHOSPHATE ENZYMES"/>
    <property type="match status" value="1"/>
</dbReference>
<dbReference type="InterPro" id="IPR045229">
    <property type="entry name" value="TPP_enz"/>
</dbReference>
<dbReference type="Gene3D" id="3.40.50.970">
    <property type="match status" value="1"/>
</dbReference>
<proteinExistence type="inferred from homology"/>
<keyword evidence="7" id="KW-1185">Reference proteome</keyword>
<dbReference type="HOGENOM" id="CLU_013748_2_6_5"/>
<evidence type="ECO:0000256" key="4">
    <source>
        <dbReference type="ARBA" id="ARBA00023052"/>
    </source>
</evidence>
<reference evidence="6 7" key="1">
    <citation type="journal article" date="2013" name="Stand. Genomic Sci.">
        <title>Genome sequence of the reddish-pigmented Rubellimicrobium thermophilum type strain (DSM 16684(T)), a member of the Roseobacter clade.</title>
        <authorList>
            <person name="Fiebig A."/>
            <person name="Riedel T."/>
            <person name="Gronow S."/>
            <person name="Petersen J."/>
            <person name="Klenk H.P."/>
            <person name="Goker M."/>
        </authorList>
    </citation>
    <scope>NUCLEOTIDE SEQUENCE [LARGE SCALE GENOMIC DNA]</scope>
    <source>
        <strain evidence="6 7">DSM 16684</strain>
    </source>
</reference>
<dbReference type="InterPro" id="IPR029061">
    <property type="entry name" value="THDP-binding"/>
</dbReference>
<comment type="cofactor">
    <cofactor evidence="1">
        <name>thiamine diphosphate</name>
        <dbReference type="ChEBI" id="CHEBI:58937"/>
    </cofactor>
</comment>
<keyword evidence="3" id="KW-0808">Transferase</keyword>
<dbReference type="GO" id="GO:0009097">
    <property type="term" value="P:isoleucine biosynthetic process"/>
    <property type="evidence" value="ECO:0007669"/>
    <property type="project" value="TreeGrafter"/>
</dbReference>
<dbReference type="GO" id="GO:0003984">
    <property type="term" value="F:acetolactate synthase activity"/>
    <property type="evidence" value="ECO:0007669"/>
    <property type="project" value="TreeGrafter"/>
</dbReference>
<dbReference type="SUPFAM" id="SSF52518">
    <property type="entry name" value="Thiamin diphosphate-binding fold (THDP-binding)"/>
    <property type="match status" value="1"/>
</dbReference>
<dbReference type="PANTHER" id="PTHR18968:SF13">
    <property type="entry name" value="ACETOLACTATE SYNTHASE CATALYTIC SUBUNIT, MITOCHONDRIAL"/>
    <property type="match status" value="1"/>
</dbReference>
<sequence>MRGHPLAVPASPSLGPVRGLLAEADAVLVLGSEMGPTDLDMDLDGGFPDLAGLVRVDRDAQRLASGPAGLGILADAAEAAAALAARLPLRQGGEGATRAARTREAARAALLPGPARCLAVLETIREALPEAVVMGDSTEPVYAGNLFFEAGQPGGWANSATGFGTLGWALPAAIGAALADPARPVIALAGDGGLQFTLSELGTLADEQAPVILLVWNNAGYREIEMAMRAAGAEPLGVRPTPPDFVAVARAWGIAAERITALADLPGRLQAAARRGGPTLIDLPAALVHEG</sequence>
<dbReference type="GO" id="GO:0009099">
    <property type="term" value="P:L-valine biosynthetic process"/>
    <property type="evidence" value="ECO:0007669"/>
    <property type="project" value="TreeGrafter"/>
</dbReference>
<dbReference type="InterPro" id="IPR029035">
    <property type="entry name" value="DHS-like_NAD/FAD-binding_dom"/>
</dbReference>
<name>S9QUK8_9RHOB</name>
<dbReference type="InterPro" id="IPR011766">
    <property type="entry name" value="TPP_enzyme_TPP-bd"/>
</dbReference>
<organism evidence="6 7">
    <name type="scientific">Rubellimicrobium thermophilum DSM 16684</name>
    <dbReference type="NCBI Taxonomy" id="1123069"/>
    <lineage>
        <taxon>Bacteria</taxon>
        <taxon>Pseudomonadati</taxon>
        <taxon>Pseudomonadota</taxon>
        <taxon>Alphaproteobacteria</taxon>
        <taxon>Rhodobacterales</taxon>
        <taxon>Roseobacteraceae</taxon>
        <taxon>Rubellimicrobium</taxon>
    </lineage>
</organism>
<comment type="similarity">
    <text evidence="2">Belongs to the TPP enzyme family.</text>
</comment>
<dbReference type="GO" id="GO:0005948">
    <property type="term" value="C:acetolactate synthase complex"/>
    <property type="evidence" value="ECO:0007669"/>
    <property type="project" value="TreeGrafter"/>
</dbReference>
<gene>
    <name evidence="6" type="ORF">ruthe_02903</name>
</gene>
<comment type="caution">
    <text evidence="6">The sequence shown here is derived from an EMBL/GenBank/DDBJ whole genome shotgun (WGS) entry which is preliminary data.</text>
</comment>
<dbReference type="Gene3D" id="3.40.50.1220">
    <property type="entry name" value="TPP-binding domain"/>
    <property type="match status" value="1"/>
</dbReference>
<evidence type="ECO:0000313" key="7">
    <source>
        <dbReference type="Proteomes" id="UP000015346"/>
    </source>
</evidence>
<protein>
    <submittedName>
        <fullName evidence="6">Thiamine pyrophosphate enzyme</fullName>
    </submittedName>
</protein>
<accession>S9QUK8</accession>
<evidence type="ECO:0000259" key="5">
    <source>
        <dbReference type="Pfam" id="PF02775"/>
    </source>
</evidence>
<dbReference type="CDD" id="cd00568">
    <property type="entry name" value="TPP_enzymes"/>
    <property type="match status" value="1"/>
</dbReference>
<dbReference type="STRING" id="1123069.ruthe_02903"/>
<dbReference type="Pfam" id="PF02775">
    <property type="entry name" value="TPP_enzyme_C"/>
    <property type="match status" value="1"/>
</dbReference>
<dbReference type="InterPro" id="IPR000399">
    <property type="entry name" value="TPP-bd_CS"/>
</dbReference>
<evidence type="ECO:0000313" key="6">
    <source>
        <dbReference type="EMBL" id="EPX83277.1"/>
    </source>
</evidence>
<evidence type="ECO:0000256" key="2">
    <source>
        <dbReference type="ARBA" id="ARBA00007812"/>
    </source>
</evidence>
<dbReference type="PATRIC" id="fig|1123069.3.peg.2873"/>
<evidence type="ECO:0000256" key="3">
    <source>
        <dbReference type="ARBA" id="ARBA00022679"/>
    </source>
</evidence>
<dbReference type="AlphaFoldDB" id="S9QUK8"/>
<dbReference type="EMBL" id="AOLV01000033">
    <property type="protein sequence ID" value="EPX83277.1"/>
    <property type="molecule type" value="Genomic_DNA"/>
</dbReference>
<dbReference type="PROSITE" id="PS00187">
    <property type="entry name" value="TPP_ENZYMES"/>
    <property type="match status" value="1"/>
</dbReference>
<dbReference type="GO" id="GO:0000287">
    <property type="term" value="F:magnesium ion binding"/>
    <property type="evidence" value="ECO:0007669"/>
    <property type="project" value="InterPro"/>
</dbReference>
<dbReference type="SUPFAM" id="SSF52467">
    <property type="entry name" value="DHS-like NAD/FAD-binding domain"/>
    <property type="match status" value="1"/>
</dbReference>
<evidence type="ECO:0000256" key="1">
    <source>
        <dbReference type="ARBA" id="ARBA00001964"/>
    </source>
</evidence>
<feature type="domain" description="Thiamine pyrophosphate enzyme TPP-binding" evidence="5">
    <location>
        <begin position="146"/>
        <end position="282"/>
    </location>
</feature>
<dbReference type="GO" id="GO:0050660">
    <property type="term" value="F:flavin adenine dinucleotide binding"/>
    <property type="evidence" value="ECO:0007669"/>
    <property type="project" value="TreeGrafter"/>
</dbReference>
<dbReference type="GO" id="GO:0030976">
    <property type="term" value="F:thiamine pyrophosphate binding"/>
    <property type="evidence" value="ECO:0007669"/>
    <property type="project" value="InterPro"/>
</dbReference>
<dbReference type="Proteomes" id="UP000015346">
    <property type="component" value="Unassembled WGS sequence"/>
</dbReference>